<dbReference type="AlphaFoldDB" id="A0A3P2RIP3"/>
<sequence length="353" mass="38967">MFLAWHEMRHEKGRYGLIIAVIGLISFLIFIISALALGLAHQNTASIDSWHTKSVLMTKDANGNLAQSVMTAPELRQQKRNQQSAVVGITPTNINRQGASNHDGIQFVGLNTNEYIYQNMPISKGHRPQRANEVIISDKLSHYHLNDKIKIGLDDNTYTISGITPDALYNMAPVVYGQLTNWNHIKGVNQNFKASGIVSKATTPIKTNNAQLQLFNHDQFLKELPGYSAQNTTFIFMIVFLIIIALVVVTIFLYILTLQKRPNFAVLRAQGIPNRYLLRNTFSETLLLMLFAVILGCGLTTLTATIIPSGVPMYFDIPLMFGVATGILVTGLLGSCIPMLVISKIDPVTVIGG</sequence>
<evidence type="ECO:0000256" key="1">
    <source>
        <dbReference type="ARBA" id="ARBA00004651"/>
    </source>
</evidence>
<dbReference type="PANTHER" id="PTHR43738:SF1">
    <property type="entry name" value="HEMIN TRANSPORT SYSTEM PERMEASE PROTEIN HRTB-RELATED"/>
    <property type="match status" value="1"/>
</dbReference>
<dbReference type="Proteomes" id="UP000275836">
    <property type="component" value="Unassembled WGS sequence"/>
</dbReference>
<dbReference type="OrthoDB" id="384327at2"/>
<feature type="transmembrane region" description="Helical" evidence="11">
    <location>
        <begin position="285"/>
        <end position="307"/>
    </location>
</feature>
<proteinExistence type="inferred from homology"/>
<comment type="subcellular location">
    <subcellularLocation>
        <location evidence="1">Cell membrane</location>
        <topology evidence="1">Multi-pass membrane protein</topology>
    </subcellularLocation>
</comment>
<evidence type="ECO:0000256" key="8">
    <source>
        <dbReference type="ARBA" id="ARBA00022989"/>
    </source>
</evidence>
<evidence type="ECO:0000256" key="11">
    <source>
        <dbReference type="SAM" id="Phobius"/>
    </source>
</evidence>
<evidence type="ECO:0000256" key="2">
    <source>
        <dbReference type="ARBA" id="ARBA00008697"/>
    </source>
</evidence>
<evidence type="ECO:0000256" key="5">
    <source>
        <dbReference type="ARBA" id="ARBA00022448"/>
    </source>
</evidence>
<dbReference type="GO" id="GO:0005886">
    <property type="term" value="C:plasma membrane"/>
    <property type="evidence" value="ECO:0007669"/>
    <property type="project" value="UniProtKB-SubCell"/>
</dbReference>
<keyword evidence="7 11" id="KW-0812">Transmembrane</keyword>
<evidence type="ECO:0000256" key="4">
    <source>
        <dbReference type="ARBA" id="ARBA00016962"/>
    </source>
</evidence>
<evidence type="ECO:0000256" key="6">
    <source>
        <dbReference type="ARBA" id="ARBA00022475"/>
    </source>
</evidence>
<keyword evidence="5" id="KW-0813">Transport</keyword>
<dbReference type="InterPro" id="IPR051125">
    <property type="entry name" value="ABC-4/HrtB_transporter"/>
</dbReference>
<dbReference type="InterPro" id="IPR003838">
    <property type="entry name" value="ABC3_permease_C"/>
</dbReference>
<keyword evidence="6" id="KW-1003">Cell membrane</keyword>
<reference evidence="13 14" key="1">
    <citation type="submission" date="2018-10" db="EMBL/GenBank/DDBJ databases">
        <title>Draft genome sequence of Weissella viridescens UCO-SMC3.</title>
        <authorList>
            <person name="Garcia-Cancino A."/>
            <person name="Espinoza-Monje M."/>
            <person name="Albarracin L."/>
            <person name="Garcia-Castillo V."/>
            <person name="Campos-Martin J."/>
            <person name="Nakano Y."/>
            <person name="Guitierrez-Zamorano C."/>
            <person name="Ikeda-Ohtsubo W."/>
            <person name="Morita H."/>
            <person name="Kitazawa H."/>
            <person name="Villena J."/>
        </authorList>
    </citation>
    <scope>NUCLEOTIDE SEQUENCE [LARGE SCALE GENOMIC DNA]</scope>
    <source>
        <strain evidence="13 14">UCO-SMC3</strain>
    </source>
</reference>
<dbReference type="PANTHER" id="PTHR43738">
    <property type="entry name" value="ABC TRANSPORTER, MEMBRANE PROTEIN"/>
    <property type="match status" value="1"/>
</dbReference>
<comment type="similarity">
    <text evidence="2">Belongs to the ABC-4 integral membrane protein family. HrtB subfamily.</text>
</comment>
<dbReference type="EMBL" id="RHGY01000007">
    <property type="protein sequence ID" value="RRG17592.1"/>
    <property type="molecule type" value="Genomic_DNA"/>
</dbReference>
<organism evidence="13 14">
    <name type="scientific">Weissella viridescens</name>
    <name type="common">Lactobacillus viridescens</name>
    <dbReference type="NCBI Taxonomy" id="1629"/>
    <lineage>
        <taxon>Bacteria</taxon>
        <taxon>Bacillati</taxon>
        <taxon>Bacillota</taxon>
        <taxon>Bacilli</taxon>
        <taxon>Lactobacillales</taxon>
        <taxon>Lactobacillaceae</taxon>
        <taxon>Weissella</taxon>
    </lineage>
</organism>
<evidence type="ECO:0000259" key="12">
    <source>
        <dbReference type="Pfam" id="PF02687"/>
    </source>
</evidence>
<keyword evidence="8 11" id="KW-1133">Transmembrane helix</keyword>
<name>A0A3P2RIP3_WEIVI</name>
<gene>
    <name evidence="13" type="ORF">D3P96_06465</name>
</gene>
<keyword evidence="9 11" id="KW-0472">Membrane</keyword>
<evidence type="ECO:0000313" key="14">
    <source>
        <dbReference type="Proteomes" id="UP000275836"/>
    </source>
</evidence>
<comment type="subunit">
    <text evidence="3">The complex is composed of two ATP-binding proteins (HrtA), two transmembrane proteins (HrtB) and a solute-binding protein.</text>
</comment>
<evidence type="ECO:0000256" key="9">
    <source>
        <dbReference type="ARBA" id="ARBA00023136"/>
    </source>
</evidence>
<evidence type="ECO:0000256" key="3">
    <source>
        <dbReference type="ARBA" id="ARBA00011131"/>
    </source>
</evidence>
<feature type="transmembrane region" description="Helical" evidence="11">
    <location>
        <begin position="319"/>
        <end position="342"/>
    </location>
</feature>
<feature type="transmembrane region" description="Helical" evidence="11">
    <location>
        <begin position="234"/>
        <end position="256"/>
    </location>
</feature>
<evidence type="ECO:0000313" key="13">
    <source>
        <dbReference type="EMBL" id="RRG17592.1"/>
    </source>
</evidence>
<protein>
    <recommendedName>
        <fullName evidence="4">Putative hemin transport system permease protein HrtB</fullName>
    </recommendedName>
</protein>
<accession>A0A3P2RIP3</accession>
<evidence type="ECO:0000256" key="10">
    <source>
        <dbReference type="ARBA" id="ARBA00024973"/>
    </source>
</evidence>
<comment type="function">
    <text evidence="10">Part of the ABC transporter complex hrt involved in hemin import. Responsible for the translocation of the substrate across the membrane.</text>
</comment>
<comment type="caution">
    <text evidence="13">The sequence shown here is derived from an EMBL/GenBank/DDBJ whole genome shotgun (WGS) entry which is preliminary data.</text>
</comment>
<feature type="domain" description="ABC3 transporter permease C-terminal" evidence="12">
    <location>
        <begin position="235"/>
        <end position="347"/>
    </location>
</feature>
<evidence type="ECO:0000256" key="7">
    <source>
        <dbReference type="ARBA" id="ARBA00022692"/>
    </source>
</evidence>
<dbReference type="Pfam" id="PF02687">
    <property type="entry name" value="FtsX"/>
    <property type="match status" value="1"/>
</dbReference>
<feature type="transmembrane region" description="Helical" evidence="11">
    <location>
        <begin position="15"/>
        <end position="39"/>
    </location>
</feature>